<comment type="caution">
    <text evidence="1">The sequence shown here is derived from an EMBL/GenBank/DDBJ whole genome shotgun (WGS) entry which is preliminary data.</text>
</comment>
<dbReference type="OrthoDB" id="246293at2759"/>
<sequence>MSYFHSDMRRIYRVTWVRAFRHVPLRMLMNTSGDPNVSDVKFSFTERISPTSSSPSSKSTPEKGESGVVPFFSSLSSDLDTLQKRWMRCFRVCITSTPTVIIEAKSMDSDVWTPIATMKATQLPRGLIKTVEDVLSLPTETENLHVTFMDLRDRPEDIAVAQQILAKRFPGLRLHIDHSKGTDLQGTVTHTVSVSLRDHGFVDGLTSKEEKSVKETFFGEAIGASFACTARRALREAFEAAGIPPPPRHFERDQGGSEMEIYLDTIRNATNETIEIMTSLVGDDQVQVIVQSSNGRRLGMLMGRRDDALSIVLACVEKAAESTNRIATEEARKRIADHPVVLALPSKGLRPKEILYRLLFHTFGLTNERIRVLTSQGDAGTFVTTVDAELHWSVTVNTEFPVFSTLSRAVGVSKKAAEELACVKAIQRCFPRVFEEQLSFHADVREIINSTKATDKDSICPHISKGLLAQLRWAAQCHKKEVLMEAVQLLPNSENESLGIRTTRALWATQLFLVDQQGTRDFICLALDPKKSASEQKAIAAAIWKVFREECSEGVRYAIDRGLIDKEGNATSCEGISTSEPLPKNEYELAAESDPFIQNLQIAPSQLISVPHRQSLLSVFRRGVQLYIDLLNERSGGGGVYGNSIGQLLEFTDRNLMDGSFKAQVLVQFSGDDVHITKKTLGEASHPSSTIIALFSAFKGLFEEEGIIAKAAREDKQVESIYRDTCQRAEEIPLLPLEISTSNPLETVAQCIMLKYGLATELRISGGGKVVQVQFFGQSPAHMGSDHLVTSSQFFLGHGRGNSVLKAVVSCCKNVFCAHVCSKNEALGGVRLSALNSGTVQILFQGKSILASRVEDVMKEILENKAVSPAASIHVKVSIHSVAEGTMYQAHLCVVDGARVVELERTLLVADLLLSLRQLTENIIREMGGPTVDIDAIQRQCTGPLRCGTLQQLLEVFYGFPLLVETSLKDNQWHCRLSVHLFKEFYYSLAYSFNLKKKEAVENAAKKALDRCFGAASRVAGSQETSTAKKSTPAVEKIGCAEEDFGFVYKKPDDRCALWN</sequence>
<evidence type="ECO:0000313" key="1">
    <source>
        <dbReference type="EMBL" id="EKF32095.1"/>
    </source>
</evidence>
<dbReference type="Proteomes" id="UP000007350">
    <property type="component" value="Unassembled WGS sequence"/>
</dbReference>
<dbReference type="AlphaFoldDB" id="K2MYI3"/>
<name>K2MYI3_TRYCR</name>
<proteinExistence type="predicted"/>
<evidence type="ECO:0000313" key="2">
    <source>
        <dbReference type="Proteomes" id="UP000007350"/>
    </source>
</evidence>
<reference evidence="1 2" key="1">
    <citation type="journal article" date="2012" name="BMC Genomics">
        <title>Comparative genomic analysis of human infective Trypanosoma cruzi lineages with the bat-restricted subspecies T. cruzi marinkellei.</title>
        <authorList>
            <person name="Franzen O."/>
            <person name="Talavera-Lopez C."/>
            <person name="Ochaya S."/>
            <person name="Butler C.E."/>
            <person name="Messenger L.A."/>
            <person name="Lewis M.D."/>
            <person name="Llewellyn M.S."/>
            <person name="Marinkelle C.J."/>
            <person name="Tyler K.M."/>
            <person name="Miles M.A."/>
            <person name="Andersson B."/>
        </authorList>
    </citation>
    <scope>NUCLEOTIDE SEQUENCE [LARGE SCALE GENOMIC DNA]</scope>
    <source>
        <strain evidence="1 2">B7</strain>
    </source>
</reference>
<gene>
    <name evidence="1" type="ORF">MOQ_004068</name>
</gene>
<organism evidence="1 2">
    <name type="scientific">Trypanosoma cruzi marinkellei</name>
    <dbReference type="NCBI Taxonomy" id="85056"/>
    <lineage>
        <taxon>Eukaryota</taxon>
        <taxon>Discoba</taxon>
        <taxon>Euglenozoa</taxon>
        <taxon>Kinetoplastea</taxon>
        <taxon>Metakinetoplastina</taxon>
        <taxon>Trypanosomatida</taxon>
        <taxon>Trypanosomatidae</taxon>
        <taxon>Trypanosoma</taxon>
        <taxon>Schizotrypanum</taxon>
    </lineage>
</organism>
<accession>K2MYI3</accession>
<dbReference type="EMBL" id="AHKC01010427">
    <property type="protein sequence ID" value="EKF32095.1"/>
    <property type="molecule type" value="Genomic_DNA"/>
</dbReference>
<keyword evidence="2" id="KW-1185">Reference proteome</keyword>
<protein>
    <submittedName>
        <fullName evidence="1">Uncharacterized protein</fullName>
    </submittedName>
</protein>